<proteinExistence type="inferred from homology"/>
<protein>
    <submittedName>
        <fullName evidence="3">SDR family oxidoreductase</fullName>
    </submittedName>
</protein>
<dbReference type="KEGG" id="plut:EI981_26210"/>
<organism evidence="3 4">
    <name type="scientific">Paenibacillus lutimineralis</name>
    <dbReference type="NCBI Taxonomy" id="2707005"/>
    <lineage>
        <taxon>Bacteria</taxon>
        <taxon>Bacillati</taxon>
        <taxon>Bacillota</taxon>
        <taxon>Bacilli</taxon>
        <taxon>Bacillales</taxon>
        <taxon>Paenibacillaceae</taxon>
        <taxon>Paenibacillus</taxon>
    </lineage>
</organism>
<dbReference type="InterPro" id="IPR036291">
    <property type="entry name" value="NAD(P)-bd_dom_sf"/>
</dbReference>
<dbReference type="PANTHER" id="PTHR42760">
    <property type="entry name" value="SHORT-CHAIN DEHYDROGENASES/REDUCTASES FAMILY MEMBER"/>
    <property type="match status" value="1"/>
</dbReference>
<dbReference type="GO" id="GO:0008206">
    <property type="term" value="P:bile acid metabolic process"/>
    <property type="evidence" value="ECO:0007669"/>
    <property type="project" value="UniProtKB-ARBA"/>
</dbReference>
<evidence type="ECO:0000256" key="2">
    <source>
        <dbReference type="ARBA" id="ARBA00023002"/>
    </source>
</evidence>
<sequence>MTNALFDLSNKTIIVTGATGHLGVAMCEGLASMGANIAVASRDLNKVNNLVQKLSEKYGGNHQGYQLDISDAESVKKAISEIIKTYKIVDVLINNANFYSMGEVEEYSDDEWVKGIDGTINAVHRCTKAVLPHMLENGQGNIINIGSMYGVVSPNPEVYGSSGQNNPANYGAGKAAIIQFTKYLACHYGTRGIRANSVSPGPFPNPKVQENDEFIKQLSRKTALGRIGQADELKGILVMLASDASSYITGQNICVDGGWTAW</sequence>
<dbReference type="OrthoDB" id="9803333at2"/>
<dbReference type="Proteomes" id="UP000270678">
    <property type="component" value="Chromosome"/>
</dbReference>
<keyword evidence="2" id="KW-0560">Oxidoreductase</keyword>
<dbReference type="EMBL" id="CP034346">
    <property type="protein sequence ID" value="AZS17578.1"/>
    <property type="molecule type" value="Genomic_DNA"/>
</dbReference>
<gene>
    <name evidence="3" type="ORF">EI981_26210</name>
</gene>
<dbReference type="PANTHER" id="PTHR42760:SF40">
    <property type="entry name" value="3-OXOACYL-[ACYL-CARRIER-PROTEIN] REDUCTASE, CHLOROPLASTIC"/>
    <property type="match status" value="1"/>
</dbReference>
<evidence type="ECO:0000313" key="3">
    <source>
        <dbReference type="EMBL" id="AZS17578.1"/>
    </source>
</evidence>
<dbReference type="Gene3D" id="3.40.50.720">
    <property type="entry name" value="NAD(P)-binding Rossmann-like Domain"/>
    <property type="match status" value="1"/>
</dbReference>
<evidence type="ECO:0000313" key="4">
    <source>
        <dbReference type="Proteomes" id="UP000270678"/>
    </source>
</evidence>
<dbReference type="AlphaFoldDB" id="A0A3Q9ICH7"/>
<reference evidence="4" key="1">
    <citation type="submission" date="2018-12" db="EMBL/GenBank/DDBJ databases">
        <title>Complete genome sequence of Paenibacillus sp. MBLB1234.</title>
        <authorList>
            <person name="Nam Y.-D."/>
            <person name="Kang J."/>
            <person name="Chung W.-H."/>
            <person name="Park Y.S."/>
        </authorList>
    </citation>
    <scope>NUCLEOTIDE SEQUENCE [LARGE SCALE GENOMIC DNA]</scope>
    <source>
        <strain evidence="4">MBLB1234</strain>
    </source>
</reference>
<evidence type="ECO:0000256" key="1">
    <source>
        <dbReference type="ARBA" id="ARBA00006484"/>
    </source>
</evidence>
<keyword evidence="4" id="KW-1185">Reference proteome</keyword>
<dbReference type="PRINTS" id="PR00081">
    <property type="entry name" value="GDHRDH"/>
</dbReference>
<accession>A0A3Q9ICH7</accession>
<dbReference type="PRINTS" id="PR00080">
    <property type="entry name" value="SDRFAMILY"/>
</dbReference>
<dbReference type="GO" id="GO:0030497">
    <property type="term" value="P:fatty acid elongation"/>
    <property type="evidence" value="ECO:0007669"/>
    <property type="project" value="TreeGrafter"/>
</dbReference>
<name>A0A3Q9ICH7_9BACL</name>
<comment type="similarity">
    <text evidence="1">Belongs to the short-chain dehydrogenases/reductases (SDR) family.</text>
</comment>
<dbReference type="Pfam" id="PF13561">
    <property type="entry name" value="adh_short_C2"/>
    <property type="match status" value="1"/>
</dbReference>
<dbReference type="FunFam" id="3.40.50.720:FF:000084">
    <property type="entry name" value="Short-chain dehydrogenase reductase"/>
    <property type="match status" value="1"/>
</dbReference>
<dbReference type="InterPro" id="IPR002347">
    <property type="entry name" value="SDR_fam"/>
</dbReference>
<dbReference type="SUPFAM" id="SSF51735">
    <property type="entry name" value="NAD(P)-binding Rossmann-fold domains"/>
    <property type="match status" value="1"/>
</dbReference>
<dbReference type="GO" id="GO:0016616">
    <property type="term" value="F:oxidoreductase activity, acting on the CH-OH group of donors, NAD or NADP as acceptor"/>
    <property type="evidence" value="ECO:0007669"/>
    <property type="project" value="TreeGrafter"/>
</dbReference>
<dbReference type="RefSeq" id="WP_127003248.1">
    <property type="nucleotide sequence ID" value="NZ_CP034346.1"/>
</dbReference>